<protein>
    <recommendedName>
        <fullName evidence="2">M23ase beta-sheet core domain-containing protein</fullName>
    </recommendedName>
</protein>
<dbReference type="CDD" id="cd12797">
    <property type="entry name" value="M23_peptidase"/>
    <property type="match status" value="1"/>
</dbReference>
<feature type="domain" description="M23ase beta-sheet core" evidence="2">
    <location>
        <begin position="119"/>
        <end position="211"/>
    </location>
</feature>
<organism evidence="3 4">
    <name type="scientific">Planobispora takensis</name>
    <dbReference type="NCBI Taxonomy" id="1367882"/>
    <lineage>
        <taxon>Bacteria</taxon>
        <taxon>Bacillati</taxon>
        <taxon>Actinomycetota</taxon>
        <taxon>Actinomycetes</taxon>
        <taxon>Streptosporangiales</taxon>
        <taxon>Streptosporangiaceae</taxon>
        <taxon>Planobispora</taxon>
    </lineage>
</organism>
<reference evidence="3" key="1">
    <citation type="submission" date="2021-01" db="EMBL/GenBank/DDBJ databases">
        <title>Whole genome shotgun sequence of Planobispora takensis NBRC 109077.</title>
        <authorList>
            <person name="Komaki H."/>
            <person name="Tamura T."/>
        </authorList>
    </citation>
    <scope>NUCLEOTIDE SEQUENCE</scope>
    <source>
        <strain evidence="3">NBRC 109077</strain>
    </source>
</reference>
<sequence length="291" mass="30846">MRVDTMRSGHITRLAVVTGAILLTGACSSPGGVAGINTEPPAPAAEAMAAEGPVTATIPPAASSQTPVEIPKGEEPVPVPPPKVSRFTYTFPVKGCSVSYQSRLLVLPKTTIWTGKGCAFVSPVDGVVHEVNDKNRWRPSTDRGRDREGRFVTIAGDDGVLYLGGHLDAITPGIAPGVRVSSGQQLGQVGNSGNARDTASNLYFAVSWKTDPSLWWVRRGMVKPWNYLNAWLKGNRTLSPADETRAVMSQTGATPRCTILCASKPTPEPTRKPRKPRDENIDIGAADPAGG</sequence>
<evidence type="ECO:0000313" key="3">
    <source>
        <dbReference type="EMBL" id="GIH98488.1"/>
    </source>
</evidence>
<dbReference type="InterPro" id="IPR011055">
    <property type="entry name" value="Dup_hybrid_motif"/>
</dbReference>
<name>A0A8J3SZS0_9ACTN</name>
<dbReference type="SUPFAM" id="SSF51261">
    <property type="entry name" value="Duplicated hybrid motif"/>
    <property type="match status" value="1"/>
</dbReference>
<dbReference type="Gene3D" id="2.70.70.10">
    <property type="entry name" value="Glucose Permease (Domain IIA)"/>
    <property type="match status" value="1"/>
</dbReference>
<dbReference type="PROSITE" id="PS51257">
    <property type="entry name" value="PROKAR_LIPOPROTEIN"/>
    <property type="match status" value="1"/>
</dbReference>
<comment type="caution">
    <text evidence="3">The sequence shown here is derived from an EMBL/GenBank/DDBJ whole genome shotgun (WGS) entry which is preliminary data.</text>
</comment>
<gene>
    <name evidence="3" type="ORF">Pta02_04970</name>
</gene>
<dbReference type="InterPro" id="IPR016047">
    <property type="entry name" value="M23ase_b-sheet_dom"/>
</dbReference>
<dbReference type="Pfam" id="PF01551">
    <property type="entry name" value="Peptidase_M23"/>
    <property type="match status" value="1"/>
</dbReference>
<accession>A0A8J3SZS0</accession>
<evidence type="ECO:0000259" key="2">
    <source>
        <dbReference type="Pfam" id="PF01551"/>
    </source>
</evidence>
<evidence type="ECO:0000256" key="1">
    <source>
        <dbReference type="SAM" id="MobiDB-lite"/>
    </source>
</evidence>
<proteinExistence type="predicted"/>
<dbReference type="AlphaFoldDB" id="A0A8J3SZS0"/>
<feature type="region of interest" description="Disordered" evidence="1">
    <location>
        <begin position="57"/>
        <end position="79"/>
    </location>
</feature>
<dbReference type="Proteomes" id="UP000634476">
    <property type="component" value="Unassembled WGS sequence"/>
</dbReference>
<dbReference type="EMBL" id="BOOK01000003">
    <property type="protein sequence ID" value="GIH98488.1"/>
    <property type="molecule type" value="Genomic_DNA"/>
</dbReference>
<evidence type="ECO:0000313" key="4">
    <source>
        <dbReference type="Proteomes" id="UP000634476"/>
    </source>
</evidence>
<keyword evidence="4" id="KW-1185">Reference proteome</keyword>
<feature type="region of interest" description="Disordered" evidence="1">
    <location>
        <begin position="261"/>
        <end position="291"/>
    </location>
</feature>